<organism evidence="2 3">
    <name type="scientific">Coprinellus micaceus</name>
    <name type="common">Glistening ink-cap mushroom</name>
    <name type="synonym">Coprinus micaceus</name>
    <dbReference type="NCBI Taxonomy" id="71717"/>
    <lineage>
        <taxon>Eukaryota</taxon>
        <taxon>Fungi</taxon>
        <taxon>Dikarya</taxon>
        <taxon>Basidiomycota</taxon>
        <taxon>Agaricomycotina</taxon>
        <taxon>Agaricomycetes</taxon>
        <taxon>Agaricomycetidae</taxon>
        <taxon>Agaricales</taxon>
        <taxon>Agaricineae</taxon>
        <taxon>Psathyrellaceae</taxon>
        <taxon>Coprinellus</taxon>
    </lineage>
</organism>
<name>A0A4Y7SAA0_COPMI</name>
<feature type="region of interest" description="Disordered" evidence="1">
    <location>
        <begin position="75"/>
        <end position="109"/>
    </location>
</feature>
<evidence type="ECO:0000313" key="2">
    <source>
        <dbReference type="EMBL" id="TEB18514.1"/>
    </source>
</evidence>
<proteinExistence type="predicted"/>
<dbReference type="Proteomes" id="UP000298030">
    <property type="component" value="Unassembled WGS sequence"/>
</dbReference>
<feature type="compositionally biased region" description="Low complexity" evidence="1">
    <location>
        <begin position="99"/>
        <end position="109"/>
    </location>
</feature>
<reference evidence="2 3" key="1">
    <citation type="journal article" date="2019" name="Nat. Ecol. Evol.">
        <title>Megaphylogeny resolves global patterns of mushroom evolution.</title>
        <authorList>
            <person name="Varga T."/>
            <person name="Krizsan K."/>
            <person name="Foldi C."/>
            <person name="Dima B."/>
            <person name="Sanchez-Garcia M."/>
            <person name="Sanchez-Ramirez S."/>
            <person name="Szollosi G.J."/>
            <person name="Szarkandi J.G."/>
            <person name="Papp V."/>
            <person name="Albert L."/>
            <person name="Andreopoulos W."/>
            <person name="Angelini C."/>
            <person name="Antonin V."/>
            <person name="Barry K.W."/>
            <person name="Bougher N.L."/>
            <person name="Buchanan P."/>
            <person name="Buyck B."/>
            <person name="Bense V."/>
            <person name="Catcheside P."/>
            <person name="Chovatia M."/>
            <person name="Cooper J."/>
            <person name="Damon W."/>
            <person name="Desjardin D."/>
            <person name="Finy P."/>
            <person name="Geml J."/>
            <person name="Haridas S."/>
            <person name="Hughes K."/>
            <person name="Justo A."/>
            <person name="Karasinski D."/>
            <person name="Kautmanova I."/>
            <person name="Kiss B."/>
            <person name="Kocsube S."/>
            <person name="Kotiranta H."/>
            <person name="LaButti K.M."/>
            <person name="Lechner B.E."/>
            <person name="Liimatainen K."/>
            <person name="Lipzen A."/>
            <person name="Lukacs Z."/>
            <person name="Mihaltcheva S."/>
            <person name="Morgado L.N."/>
            <person name="Niskanen T."/>
            <person name="Noordeloos M.E."/>
            <person name="Ohm R.A."/>
            <person name="Ortiz-Santana B."/>
            <person name="Ovrebo C."/>
            <person name="Racz N."/>
            <person name="Riley R."/>
            <person name="Savchenko A."/>
            <person name="Shiryaev A."/>
            <person name="Soop K."/>
            <person name="Spirin V."/>
            <person name="Szebenyi C."/>
            <person name="Tomsovsky M."/>
            <person name="Tulloss R.E."/>
            <person name="Uehling J."/>
            <person name="Grigoriev I.V."/>
            <person name="Vagvolgyi C."/>
            <person name="Papp T."/>
            <person name="Martin F.M."/>
            <person name="Miettinen O."/>
            <person name="Hibbett D.S."/>
            <person name="Nagy L.G."/>
        </authorList>
    </citation>
    <scope>NUCLEOTIDE SEQUENCE [LARGE SCALE GENOMIC DNA]</scope>
    <source>
        <strain evidence="2 3">FP101781</strain>
    </source>
</reference>
<sequence length="109" mass="11778">MQKEEVWASRTAASSLLARSHPRTRVSRGYGSLPDLCIEYLGLTQRKNPFAVTLFLSFPRSQFLGVLASPSFPPSLPPLTLPTNPPSNASPSPSPSLPPSHTLPLCPLK</sequence>
<evidence type="ECO:0000313" key="3">
    <source>
        <dbReference type="Proteomes" id="UP000298030"/>
    </source>
</evidence>
<gene>
    <name evidence="2" type="ORF">FA13DRAFT_592377</name>
</gene>
<feature type="compositionally biased region" description="Pro residues" evidence="1">
    <location>
        <begin position="75"/>
        <end position="85"/>
    </location>
</feature>
<evidence type="ECO:0000256" key="1">
    <source>
        <dbReference type="SAM" id="MobiDB-lite"/>
    </source>
</evidence>
<accession>A0A4Y7SAA0</accession>
<dbReference type="AlphaFoldDB" id="A0A4Y7SAA0"/>
<comment type="caution">
    <text evidence="2">The sequence shown here is derived from an EMBL/GenBank/DDBJ whole genome shotgun (WGS) entry which is preliminary data.</text>
</comment>
<protein>
    <submittedName>
        <fullName evidence="2">Uncharacterized protein</fullName>
    </submittedName>
</protein>
<dbReference type="EMBL" id="QPFP01000246">
    <property type="protein sequence ID" value="TEB18514.1"/>
    <property type="molecule type" value="Genomic_DNA"/>
</dbReference>
<keyword evidence="3" id="KW-1185">Reference proteome</keyword>